<dbReference type="InterPro" id="IPR011049">
    <property type="entry name" value="Serralysin-like_metalloprot_C"/>
</dbReference>
<feature type="domain" description="Trimeric autotransporter adhesin YadA-like stalk" evidence="14">
    <location>
        <begin position="807"/>
        <end position="847"/>
    </location>
</feature>
<comment type="caution">
    <text evidence="15">The sequence shown here is derived from an EMBL/GenBank/DDBJ whole genome shotgun (WGS) entry which is preliminary data.</text>
</comment>
<proteinExistence type="inferred from homology"/>
<dbReference type="RefSeq" id="WP_155163578.1">
    <property type="nucleotide sequence ID" value="NZ_WNBG01000001.1"/>
</dbReference>
<dbReference type="Pfam" id="PF05662">
    <property type="entry name" value="YadA_stalk"/>
    <property type="match status" value="3"/>
</dbReference>
<feature type="chain" id="PRO_5031189484" evidence="12">
    <location>
        <begin position="28"/>
        <end position="1261"/>
    </location>
</feature>
<dbReference type="OrthoDB" id="1626884at2"/>
<dbReference type="GO" id="GO:0009986">
    <property type="term" value="C:cell surface"/>
    <property type="evidence" value="ECO:0007669"/>
    <property type="project" value="UniProtKB-SubCell"/>
</dbReference>
<evidence type="ECO:0000256" key="12">
    <source>
        <dbReference type="SAM" id="SignalP"/>
    </source>
</evidence>
<evidence type="ECO:0000259" key="13">
    <source>
        <dbReference type="Pfam" id="PF03895"/>
    </source>
</evidence>
<organism evidence="15 18">
    <name type="scientific">Phascolarctobacterium faecium</name>
    <dbReference type="NCBI Taxonomy" id="33025"/>
    <lineage>
        <taxon>Bacteria</taxon>
        <taxon>Bacillati</taxon>
        <taxon>Bacillota</taxon>
        <taxon>Negativicutes</taxon>
        <taxon>Acidaminococcales</taxon>
        <taxon>Acidaminococcaceae</taxon>
        <taxon>Phascolarctobacterium</taxon>
    </lineage>
</organism>
<dbReference type="Proteomes" id="UP000443070">
    <property type="component" value="Unassembled WGS sequence"/>
</dbReference>
<protein>
    <submittedName>
        <fullName evidence="15">Uncharacterized protein</fullName>
    </submittedName>
</protein>
<keyword evidence="6" id="KW-0812">Transmembrane</keyword>
<dbReference type="AlphaFoldDB" id="A0A7X2XE76"/>
<feature type="coiled-coil region" evidence="11">
    <location>
        <begin position="1232"/>
        <end position="1259"/>
    </location>
</feature>
<evidence type="ECO:0000256" key="9">
    <source>
        <dbReference type="ARBA" id="ARBA00023136"/>
    </source>
</evidence>
<sequence>MKKINKKLSLCIALALMQSVYSTGAIASIPEGDSDNNSIAIGIGSSSAQESSIAIGKQASVEKTSKSAIAIGEDAKVIMGNNSNGAMNGNGAIAIGSGSTAAGYSSISVGYLAGKGSNGFFNFALGAEAGQNISGEENISVGRWANNNTTTSLNIAMGLNALRNSTDLVNAPIVISPYYASGGNLALGNSALMDIHGSSNVALGTRAGLGMKGSGNIIMGTVAGSNAGKNADGTDGTVLSNSIIMGTQAGNNAGGDKNIILGNYMNNAVMANNVVAVGSNSRVTKQFGLGLGHGIINDAQYGLAVGSYNKLSETAKKSGVFGIGNYGKTTLSGAESYVIGNNNEVSTNNTFVLGNNVSTTAANSVNLGSNSESATAISTSTMQINGMLKQFAGTTPVGTVSVGKSGEERTLTNVGAGRINAHSTDGVNGSQLYAVISTLEDINNSSKMKYFGVGTEPTLEDLSKKGIIDYKKASQKSQNNNENGEGAGPNALDKNNYGALAAGMGAFASHGYSTAVGYNATSVISSTSLGAASYATSNSAAVGVNAYATNKGTSVGNNTQSDNGVAIGYNATAGDFYKYLPGERFTSYSGTAIGNNAFARGGVSVGANAWTEAYGVALGDRSYVAWYGSALGDGASVLANGGVALGPDTVADTAAGKFGYIAAAAAQPATEMELAAAIGKADVVNQFNNKWAEKNKEYTEVMKNFNRAFAEDQKNEDILRNTKGSTNAEEIKAYEAALAKKDDLAQRAIEATKQKNEWLSQNKDFLNALEEKNDALSAWRSSDGAISVGSAAYTDKNGVFHAANTRQITNLAAGTEDTDAVNVAQLKSVKNLVDELNTDQVTNNENITKLQGGFTVSNEIGTKTDISLGGANKTDIKFVGAKDKIDVSVETTAEGAKITIAPNAKLGETLDISNNTSITNLNNRVDDLEVKFGDIDDQIAANKVTVEGDSDSGVKVENVAQNGDPAKYKVSLEDKVQVGNVTIEGSTDNGNKIGEITGLSNTTLNSADFATTGRAATEEQLKSVIDTLGTAGSVDLDLSAGENIQIDKLGSNDYKVSLKDDISLNSIEAKEYKVGGETYIDSNGINANNKTISNVAPGRVDATSTDAVNGSQLYQVKQDIQGLSNDISRFGEEIDSVGALSAAMAGLHPRFQDGNKGELAMAMGSYDGKNALAVGGFYAPNEQVMFSLGMGITQGGKKMGNIGVNFALDRTKKGEVPKRDIIYTRREVDTSLKAQEEKIQLLLLKLEAQSREIETLKAKLQ</sequence>
<dbReference type="InterPro" id="IPR045584">
    <property type="entry name" value="Pilin-like"/>
</dbReference>
<keyword evidence="17" id="KW-1185">Reference proteome</keyword>
<evidence type="ECO:0000313" key="16">
    <source>
        <dbReference type="EMBL" id="MTU03232.1"/>
    </source>
</evidence>
<keyword evidence="4" id="KW-0813">Transport</keyword>
<reference evidence="17 18" key="1">
    <citation type="journal article" date="2019" name="Nat. Med.">
        <title>A library of human gut bacterial isolates paired with longitudinal multiomics data enables mechanistic microbiome research.</title>
        <authorList>
            <person name="Poyet M."/>
            <person name="Groussin M."/>
            <person name="Gibbons S.M."/>
            <person name="Avila-Pacheco J."/>
            <person name="Jiang X."/>
            <person name="Kearney S.M."/>
            <person name="Perrotta A.R."/>
            <person name="Berdy B."/>
            <person name="Zhao S."/>
            <person name="Lieberman T.D."/>
            <person name="Swanson P.K."/>
            <person name="Smith M."/>
            <person name="Roesemann S."/>
            <person name="Alexander J.E."/>
            <person name="Rich S.A."/>
            <person name="Livny J."/>
            <person name="Vlamakis H."/>
            <person name="Clish C."/>
            <person name="Bullock K."/>
            <person name="Deik A."/>
            <person name="Scott J."/>
            <person name="Pierce K.A."/>
            <person name="Xavier R.J."/>
            <person name="Alm E.J."/>
        </authorList>
    </citation>
    <scope>NUCLEOTIDE SEQUENCE [LARGE SCALE GENOMIC DNA]</scope>
    <source>
        <strain evidence="15 18">BIOML-A13</strain>
        <strain evidence="16 17">BIOML-A3</strain>
    </source>
</reference>
<dbReference type="InterPro" id="IPR005594">
    <property type="entry name" value="YadA_C"/>
</dbReference>
<dbReference type="Gene3D" id="2.150.10.10">
    <property type="entry name" value="Serralysin-like metalloprotease, C-terminal"/>
    <property type="match status" value="6"/>
</dbReference>
<dbReference type="EMBL" id="WNBW01000001">
    <property type="protein sequence ID" value="MTU03232.1"/>
    <property type="molecule type" value="Genomic_DNA"/>
</dbReference>
<comment type="subcellular location">
    <subcellularLocation>
        <location evidence="2">Cell outer membrane</location>
    </subcellularLocation>
    <subcellularLocation>
        <location evidence="1">Cell surface</location>
    </subcellularLocation>
</comment>
<feature type="domain" description="Trimeric autotransporter adhesin YadA-like stalk" evidence="14">
    <location>
        <begin position="411"/>
        <end position="444"/>
    </location>
</feature>
<evidence type="ECO:0000256" key="4">
    <source>
        <dbReference type="ARBA" id="ARBA00022448"/>
    </source>
</evidence>
<feature type="domain" description="Trimeric autotransporter adhesin YadA-like stalk" evidence="14">
    <location>
        <begin position="1092"/>
        <end position="1128"/>
    </location>
</feature>
<dbReference type="Pfam" id="PF03895">
    <property type="entry name" value="YadA_anchor"/>
    <property type="match status" value="1"/>
</dbReference>
<name>A0A7X2XE76_9FIRM</name>
<evidence type="ECO:0000256" key="5">
    <source>
        <dbReference type="ARBA" id="ARBA00022452"/>
    </source>
</evidence>
<evidence type="ECO:0000256" key="2">
    <source>
        <dbReference type="ARBA" id="ARBA00004442"/>
    </source>
</evidence>
<keyword evidence="10" id="KW-0998">Cell outer membrane</keyword>
<feature type="domain" description="Trimeric autotransporter adhesin YadA-like C-terminal membrane anchor" evidence="13">
    <location>
        <begin position="1154"/>
        <end position="1207"/>
    </location>
</feature>
<keyword evidence="7 12" id="KW-0732">Signal</keyword>
<evidence type="ECO:0000313" key="18">
    <source>
        <dbReference type="Proteomes" id="UP000484547"/>
    </source>
</evidence>
<evidence type="ECO:0000256" key="7">
    <source>
        <dbReference type="ARBA" id="ARBA00022729"/>
    </source>
</evidence>
<accession>A0A7X2XE76</accession>
<dbReference type="InterPro" id="IPR008635">
    <property type="entry name" value="Coiled_stalk_dom"/>
</dbReference>
<dbReference type="EMBL" id="WNBM01000001">
    <property type="protein sequence ID" value="MTT75101.1"/>
    <property type="molecule type" value="Genomic_DNA"/>
</dbReference>
<dbReference type="GO" id="GO:0009279">
    <property type="term" value="C:cell outer membrane"/>
    <property type="evidence" value="ECO:0007669"/>
    <property type="project" value="UniProtKB-SubCell"/>
</dbReference>
<comment type="similarity">
    <text evidence="3">Belongs to the autotransporter-2 (AT-2) (TC 1.B.40) family.</text>
</comment>
<evidence type="ECO:0000259" key="14">
    <source>
        <dbReference type="Pfam" id="PF05662"/>
    </source>
</evidence>
<keyword evidence="9" id="KW-0472">Membrane</keyword>
<evidence type="ECO:0000256" key="6">
    <source>
        <dbReference type="ARBA" id="ARBA00022692"/>
    </source>
</evidence>
<keyword evidence="11" id="KW-0175">Coiled coil</keyword>
<evidence type="ECO:0000256" key="8">
    <source>
        <dbReference type="ARBA" id="ARBA00022927"/>
    </source>
</evidence>
<keyword evidence="8" id="KW-0653">Protein transport</keyword>
<dbReference type="SUPFAM" id="SSF101967">
    <property type="entry name" value="Adhesin YadA, collagen-binding domain"/>
    <property type="match status" value="4"/>
</dbReference>
<evidence type="ECO:0000256" key="1">
    <source>
        <dbReference type="ARBA" id="ARBA00004241"/>
    </source>
</evidence>
<dbReference type="Proteomes" id="UP000484547">
    <property type="component" value="Unassembled WGS sequence"/>
</dbReference>
<dbReference type="SUPFAM" id="SSF54523">
    <property type="entry name" value="Pili subunits"/>
    <property type="match status" value="1"/>
</dbReference>
<evidence type="ECO:0000256" key="3">
    <source>
        <dbReference type="ARBA" id="ARBA00005848"/>
    </source>
</evidence>
<feature type="signal peptide" evidence="12">
    <location>
        <begin position="1"/>
        <end position="27"/>
    </location>
</feature>
<dbReference type="GO" id="GO:0015031">
    <property type="term" value="P:protein transport"/>
    <property type="evidence" value="ECO:0007669"/>
    <property type="project" value="UniProtKB-KW"/>
</dbReference>
<dbReference type="Gene3D" id="1.20.5.170">
    <property type="match status" value="1"/>
</dbReference>
<evidence type="ECO:0000313" key="15">
    <source>
        <dbReference type="EMBL" id="MTT75101.1"/>
    </source>
</evidence>
<dbReference type="Gene3D" id="3.30.1300.30">
    <property type="entry name" value="GSPII I/J protein-like"/>
    <property type="match status" value="1"/>
</dbReference>
<evidence type="ECO:0000256" key="10">
    <source>
        <dbReference type="ARBA" id="ARBA00023237"/>
    </source>
</evidence>
<gene>
    <name evidence="15" type="ORF">GMD11_02295</name>
    <name evidence="16" type="ORF">GMD18_02290</name>
</gene>
<evidence type="ECO:0000256" key="11">
    <source>
        <dbReference type="SAM" id="Coils"/>
    </source>
</evidence>
<keyword evidence="5" id="KW-1134">Transmembrane beta strand</keyword>
<evidence type="ECO:0000313" key="17">
    <source>
        <dbReference type="Proteomes" id="UP000443070"/>
    </source>
</evidence>